<dbReference type="PANTHER" id="PTHR44591:SF20">
    <property type="entry name" value="PROTEIN PILH"/>
    <property type="match status" value="1"/>
</dbReference>
<dbReference type="Pfam" id="PF00072">
    <property type="entry name" value="Response_reg"/>
    <property type="match status" value="1"/>
</dbReference>
<evidence type="ECO:0000313" key="5">
    <source>
        <dbReference type="Proteomes" id="UP000660885"/>
    </source>
</evidence>
<evidence type="ECO:0000313" key="4">
    <source>
        <dbReference type="EMBL" id="MBL6082344.1"/>
    </source>
</evidence>
<dbReference type="SUPFAM" id="SSF52172">
    <property type="entry name" value="CheY-like"/>
    <property type="match status" value="1"/>
</dbReference>
<feature type="modified residue" description="4-aspartylphosphate" evidence="2">
    <location>
        <position position="68"/>
    </location>
</feature>
<name>A0ABS1UEG3_9PROT</name>
<dbReference type="InterPro" id="IPR001789">
    <property type="entry name" value="Sig_transdc_resp-reg_receiver"/>
</dbReference>
<keyword evidence="1 2" id="KW-0597">Phosphoprotein</keyword>
<dbReference type="PROSITE" id="PS50110">
    <property type="entry name" value="RESPONSE_REGULATORY"/>
    <property type="match status" value="1"/>
</dbReference>
<dbReference type="PANTHER" id="PTHR44591">
    <property type="entry name" value="STRESS RESPONSE REGULATOR PROTEIN 1"/>
    <property type="match status" value="1"/>
</dbReference>
<evidence type="ECO:0000259" key="3">
    <source>
        <dbReference type="PROSITE" id="PS50110"/>
    </source>
</evidence>
<dbReference type="CDD" id="cd00156">
    <property type="entry name" value="REC"/>
    <property type="match status" value="1"/>
</dbReference>
<gene>
    <name evidence="4" type="ORF">JMJ56_30690</name>
</gene>
<protein>
    <submittedName>
        <fullName evidence="4">Response regulator</fullName>
    </submittedName>
</protein>
<comment type="caution">
    <text evidence="4">The sequence shown here is derived from an EMBL/GenBank/DDBJ whole genome shotgun (WGS) entry which is preliminary data.</text>
</comment>
<feature type="domain" description="Response regulatory" evidence="3">
    <location>
        <begin position="17"/>
        <end position="137"/>
    </location>
</feature>
<evidence type="ECO:0000256" key="1">
    <source>
        <dbReference type="ARBA" id="ARBA00022553"/>
    </source>
</evidence>
<accession>A0ABS1UEG3</accession>
<dbReference type="Gene3D" id="3.40.50.2300">
    <property type="match status" value="1"/>
</dbReference>
<keyword evidence="5" id="KW-1185">Reference proteome</keyword>
<dbReference type="RefSeq" id="WP_202835560.1">
    <property type="nucleotide sequence ID" value="NZ_JAETWB010000062.1"/>
</dbReference>
<reference evidence="4 5" key="1">
    <citation type="submission" date="2021-01" db="EMBL/GenBank/DDBJ databases">
        <title>Belnapia mucosa sp. nov. and Belnapia arida sp. nov., isolated from the Tabernas Desert (Almeria, Spain).</title>
        <authorList>
            <person name="Molina-Menor E."/>
            <person name="Vidal-Verdu A."/>
            <person name="Calonge A."/>
            <person name="Satari L."/>
            <person name="Pereto J."/>
            <person name="Porcar M."/>
        </authorList>
    </citation>
    <scope>NUCLEOTIDE SEQUENCE [LARGE SCALE GENOMIC DNA]</scope>
    <source>
        <strain evidence="4 5">T18</strain>
    </source>
</reference>
<proteinExistence type="predicted"/>
<dbReference type="InterPro" id="IPR011006">
    <property type="entry name" value="CheY-like_superfamily"/>
</dbReference>
<evidence type="ECO:0000256" key="2">
    <source>
        <dbReference type="PROSITE-ProRule" id="PRU00169"/>
    </source>
</evidence>
<dbReference type="InterPro" id="IPR050595">
    <property type="entry name" value="Bact_response_regulator"/>
</dbReference>
<sequence>MAYYRRPGCEPTPDAVRILIAEDEALIAMSMSDLLEEEGYAVSIASDGIEALAEVQRLGLQVSALVTDLNMPRMSGEDLISALQKVQPELPIIVVSGSAPLGGLEELRRYGGGQEPFALLHKPMNYDDLVQTLRRVTSTQRLVRLEV</sequence>
<dbReference type="SMART" id="SM00448">
    <property type="entry name" value="REC"/>
    <property type="match status" value="1"/>
</dbReference>
<dbReference type="Proteomes" id="UP000660885">
    <property type="component" value="Unassembled WGS sequence"/>
</dbReference>
<organism evidence="4 5">
    <name type="scientific">Belnapia arida</name>
    <dbReference type="NCBI Taxonomy" id="2804533"/>
    <lineage>
        <taxon>Bacteria</taxon>
        <taxon>Pseudomonadati</taxon>
        <taxon>Pseudomonadota</taxon>
        <taxon>Alphaproteobacteria</taxon>
        <taxon>Acetobacterales</taxon>
        <taxon>Roseomonadaceae</taxon>
        <taxon>Belnapia</taxon>
    </lineage>
</organism>
<dbReference type="EMBL" id="JAETWB010000062">
    <property type="protein sequence ID" value="MBL6082344.1"/>
    <property type="molecule type" value="Genomic_DNA"/>
</dbReference>